<evidence type="ECO:0000256" key="4">
    <source>
        <dbReference type="ARBA" id="ARBA00024200"/>
    </source>
</evidence>
<dbReference type="Gene3D" id="3.10.20.30">
    <property type="match status" value="1"/>
</dbReference>
<proteinExistence type="inferred from homology"/>
<dbReference type="AlphaFoldDB" id="A0A1F7R9I3"/>
<dbReference type="Proteomes" id="UP000178526">
    <property type="component" value="Unassembled WGS sequence"/>
</dbReference>
<evidence type="ECO:0000313" key="7">
    <source>
        <dbReference type="Proteomes" id="UP000178526"/>
    </source>
</evidence>
<dbReference type="CDD" id="cd00754">
    <property type="entry name" value="Ubl_MoaD"/>
    <property type="match status" value="1"/>
</dbReference>
<dbReference type="InterPro" id="IPR003749">
    <property type="entry name" value="ThiS/MoaD-like"/>
</dbReference>
<gene>
    <name evidence="6" type="ORF">A2042_06170</name>
</gene>
<dbReference type="NCBIfam" id="TIGR01687">
    <property type="entry name" value="moaD_arch"/>
    <property type="match status" value="1"/>
</dbReference>
<protein>
    <recommendedName>
        <fullName evidence="5">Molybdopterin synthase sulfur carrier subunit</fullName>
    </recommendedName>
</protein>
<dbReference type="PANTHER" id="PTHR33359:SF1">
    <property type="entry name" value="MOLYBDOPTERIN SYNTHASE SULFUR CARRIER SUBUNIT"/>
    <property type="match status" value="1"/>
</dbReference>
<sequence>MKVKVKLFAVVRERMGTGELELELPKDSRLSDLMNRLKKEYEPIGSFKSSLAISINREYAKKDEFLKEGDEIALIPPVSGG</sequence>
<dbReference type="InterPro" id="IPR016155">
    <property type="entry name" value="Mopterin_synth/thiamin_S_b"/>
</dbReference>
<keyword evidence="3" id="KW-0501">Molybdenum cofactor biosynthesis</keyword>
<keyword evidence="2" id="KW-0547">Nucleotide-binding</keyword>
<organism evidence="6 7">
    <name type="scientific">Candidatus Schekmanbacteria bacterium GWA2_38_11</name>
    <dbReference type="NCBI Taxonomy" id="1817876"/>
    <lineage>
        <taxon>Bacteria</taxon>
        <taxon>Candidatus Schekmaniibacteriota</taxon>
    </lineage>
</organism>
<comment type="caution">
    <text evidence="6">The sequence shown here is derived from an EMBL/GenBank/DDBJ whole genome shotgun (WGS) entry which is preliminary data.</text>
</comment>
<comment type="similarity">
    <text evidence="4">Belongs to the MoaD family.</text>
</comment>
<dbReference type="GO" id="GO:0000166">
    <property type="term" value="F:nucleotide binding"/>
    <property type="evidence" value="ECO:0007669"/>
    <property type="project" value="UniProtKB-KW"/>
</dbReference>
<evidence type="ECO:0000313" key="6">
    <source>
        <dbReference type="EMBL" id="OGL38236.1"/>
    </source>
</evidence>
<reference evidence="6 7" key="1">
    <citation type="journal article" date="2016" name="Nat. Commun.">
        <title>Thousands of microbial genomes shed light on interconnected biogeochemical processes in an aquifer system.</title>
        <authorList>
            <person name="Anantharaman K."/>
            <person name="Brown C.T."/>
            <person name="Hug L.A."/>
            <person name="Sharon I."/>
            <person name="Castelle C.J."/>
            <person name="Probst A.J."/>
            <person name="Thomas B.C."/>
            <person name="Singh A."/>
            <person name="Wilkins M.J."/>
            <person name="Karaoz U."/>
            <person name="Brodie E.L."/>
            <person name="Williams K.H."/>
            <person name="Hubbard S.S."/>
            <person name="Banfield J.F."/>
        </authorList>
    </citation>
    <scope>NUCLEOTIDE SEQUENCE [LARGE SCALE GENOMIC DNA]</scope>
</reference>
<dbReference type="GO" id="GO:1990133">
    <property type="term" value="C:molybdopterin adenylyltransferase complex"/>
    <property type="evidence" value="ECO:0007669"/>
    <property type="project" value="TreeGrafter"/>
</dbReference>
<dbReference type="PANTHER" id="PTHR33359">
    <property type="entry name" value="MOLYBDOPTERIN SYNTHASE SULFUR CARRIER SUBUNIT"/>
    <property type="match status" value="1"/>
</dbReference>
<dbReference type="FunFam" id="3.10.20.30:FF:000010">
    <property type="entry name" value="Molybdopterin synthase sulfur carrier subunit"/>
    <property type="match status" value="1"/>
</dbReference>
<dbReference type="Pfam" id="PF02597">
    <property type="entry name" value="ThiS"/>
    <property type="match status" value="1"/>
</dbReference>
<evidence type="ECO:0000256" key="2">
    <source>
        <dbReference type="ARBA" id="ARBA00022741"/>
    </source>
</evidence>
<dbReference type="InterPro" id="IPR010038">
    <property type="entry name" value="MoaD_arc-typ"/>
</dbReference>
<evidence type="ECO:0000256" key="1">
    <source>
        <dbReference type="ARBA" id="ARBA00005046"/>
    </source>
</evidence>
<comment type="pathway">
    <text evidence="1">Cofactor biosynthesis; molybdopterin biosynthesis.</text>
</comment>
<dbReference type="InterPro" id="IPR012675">
    <property type="entry name" value="Beta-grasp_dom_sf"/>
</dbReference>
<dbReference type="EMBL" id="MGDB01000153">
    <property type="protein sequence ID" value="OGL38236.1"/>
    <property type="molecule type" value="Genomic_DNA"/>
</dbReference>
<accession>A0A1F7R9I3</accession>
<dbReference type="InterPro" id="IPR044672">
    <property type="entry name" value="MOCS2A"/>
</dbReference>
<dbReference type="UniPathway" id="UPA00344"/>
<dbReference type="GO" id="GO:0006777">
    <property type="term" value="P:Mo-molybdopterin cofactor biosynthetic process"/>
    <property type="evidence" value="ECO:0007669"/>
    <property type="project" value="UniProtKB-KW"/>
</dbReference>
<dbReference type="NCBIfam" id="TIGR01682">
    <property type="entry name" value="moaD"/>
    <property type="match status" value="1"/>
</dbReference>
<dbReference type="SUPFAM" id="SSF54285">
    <property type="entry name" value="MoaD/ThiS"/>
    <property type="match status" value="1"/>
</dbReference>
<name>A0A1F7R9I3_9BACT</name>
<evidence type="ECO:0000256" key="5">
    <source>
        <dbReference type="ARBA" id="ARBA00024247"/>
    </source>
</evidence>
<evidence type="ECO:0000256" key="3">
    <source>
        <dbReference type="ARBA" id="ARBA00023150"/>
    </source>
</evidence>